<evidence type="ECO:0000313" key="3">
    <source>
        <dbReference type="Proteomes" id="UP000234881"/>
    </source>
</evidence>
<evidence type="ECO:0008006" key="4">
    <source>
        <dbReference type="Google" id="ProtNLM"/>
    </source>
</evidence>
<protein>
    <recommendedName>
        <fullName evidence="4">DUF1176 domain-containing protein</fullName>
    </recommendedName>
</protein>
<evidence type="ECO:0000313" key="2">
    <source>
        <dbReference type="EMBL" id="PLW79136.1"/>
    </source>
</evidence>
<name>A0A2N5XX99_9HYPH</name>
<evidence type="ECO:0000256" key="1">
    <source>
        <dbReference type="SAM" id="MobiDB-lite"/>
    </source>
</evidence>
<reference evidence="2 3" key="1">
    <citation type="submission" date="2018-01" db="EMBL/GenBank/DDBJ databases">
        <title>The draft genome sequence of Cohaesibacter sp. H1304.</title>
        <authorList>
            <person name="Wang N.-N."/>
            <person name="Du Z.-J."/>
        </authorList>
    </citation>
    <scope>NUCLEOTIDE SEQUENCE [LARGE SCALE GENOMIC DNA]</scope>
    <source>
        <strain evidence="2 3">H1304</strain>
    </source>
</reference>
<dbReference type="OrthoDB" id="8446752at2"/>
<sequence>MHPCSTAKQNNPRTTTCPVQQPEFQQRLSASLFAISLVFACLTGSARAEDIPQRLIDNHRATMGCWLADIDNDELADRAIIIHLEAQTFYGFICSSSLSGDSFRLYQVENKRDEWANLLSFPQLDTKLGWYSTNQLQKPTWDEKNKLLRSEIPKQGSTSSCRQFTIYAWQKGRFHIAQVGLAGDCEEKDSEKDMIIYPFVDEVESGQASGQASPTTQSDANTDKDEKTDTDDTTDTAPDKKAK</sequence>
<accession>A0A2N5XX99</accession>
<feature type="region of interest" description="Disordered" evidence="1">
    <location>
        <begin position="201"/>
        <end position="243"/>
    </location>
</feature>
<organism evidence="2 3">
    <name type="scientific">Cohaesibacter celericrescens</name>
    <dbReference type="NCBI Taxonomy" id="2067669"/>
    <lineage>
        <taxon>Bacteria</taxon>
        <taxon>Pseudomonadati</taxon>
        <taxon>Pseudomonadota</taxon>
        <taxon>Alphaproteobacteria</taxon>
        <taxon>Hyphomicrobiales</taxon>
        <taxon>Cohaesibacteraceae</taxon>
    </lineage>
</organism>
<dbReference type="Proteomes" id="UP000234881">
    <property type="component" value="Unassembled WGS sequence"/>
</dbReference>
<dbReference type="RefSeq" id="WP_101532218.1">
    <property type="nucleotide sequence ID" value="NZ_PKUQ01000001.1"/>
</dbReference>
<feature type="compositionally biased region" description="Polar residues" evidence="1">
    <location>
        <begin position="206"/>
        <end position="218"/>
    </location>
</feature>
<comment type="caution">
    <text evidence="2">The sequence shown here is derived from an EMBL/GenBank/DDBJ whole genome shotgun (WGS) entry which is preliminary data.</text>
</comment>
<dbReference type="AlphaFoldDB" id="A0A2N5XX99"/>
<dbReference type="EMBL" id="PKUQ01000001">
    <property type="protein sequence ID" value="PLW79136.1"/>
    <property type="molecule type" value="Genomic_DNA"/>
</dbReference>
<keyword evidence="3" id="KW-1185">Reference proteome</keyword>
<proteinExistence type="predicted"/>
<gene>
    <name evidence="2" type="ORF">C0081_02605</name>
</gene>